<dbReference type="GO" id="GO:0009253">
    <property type="term" value="P:peptidoglycan catabolic process"/>
    <property type="evidence" value="ECO:0007669"/>
    <property type="project" value="InterPro"/>
</dbReference>
<reference evidence="8" key="2">
    <citation type="submission" date="2020-12" db="EMBL/GenBank/DDBJ databases">
        <title>Oil enriched cultivation method for isolating marine PHA-producing bacteria.</title>
        <authorList>
            <person name="Zheng W."/>
            <person name="Yu S."/>
            <person name="Huang Y."/>
        </authorList>
    </citation>
    <scope>NUCLEOTIDE SEQUENCE</scope>
    <source>
        <strain evidence="8">SY-2-3</strain>
    </source>
</reference>
<dbReference type="InterPro" id="IPR036365">
    <property type="entry name" value="PGBD-like_sf"/>
</dbReference>
<evidence type="ECO:0000256" key="4">
    <source>
        <dbReference type="ARBA" id="ARBA00022801"/>
    </source>
</evidence>
<evidence type="ECO:0000256" key="3">
    <source>
        <dbReference type="ARBA" id="ARBA00011901"/>
    </source>
</evidence>
<evidence type="ECO:0000313" key="9">
    <source>
        <dbReference type="EMBL" id="PKR52615.1"/>
    </source>
</evidence>
<evidence type="ECO:0000256" key="5">
    <source>
        <dbReference type="ARBA" id="ARBA00023316"/>
    </source>
</evidence>
<dbReference type="CDD" id="cd06583">
    <property type="entry name" value="PGRP"/>
    <property type="match status" value="1"/>
</dbReference>
<name>A0A8I1SJ88_9PROT</name>
<dbReference type="SMART" id="SM00644">
    <property type="entry name" value="Ami_2"/>
    <property type="match status" value="1"/>
</dbReference>
<dbReference type="InterPro" id="IPR051206">
    <property type="entry name" value="NAMLAA_amidase_2"/>
</dbReference>
<protein>
    <recommendedName>
        <fullName evidence="3">N-acetylmuramoyl-L-alanine amidase</fullName>
        <ecNumber evidence="3">3.5.1.28</ecNumber>
    </recommendedName>
</protein>
<comment type="catalytic activity">
    <reaction evidence="1">
        <text>Hydrolyzes the link between N-acetylmuramoyl residues and L-amino acid residues in certain cell-wall glycopeptides.</text>
        <dbReference type="EC" id="3.5.1.28"/>
    </reaction>
</comment>
<dbReference type="Pfam" id="PF01510">
    <property type="entry name" value="Amidase_2"/>
    <property type="match status" value="1"/>
</dbReference>
<feature type="compositionally biased region" description="Basic and acidic residues" evidence="6">
    <location>
        <begin position="1"/>
        <end position="12"/>
    </location>
</feature>
<dbReference type="EMBL" id="PGTS01000001">
    <property type="protein sequence ID" value="PKR52615.1"/>
    <property type="molecule type" value="Genomic_DNA"/>
</dbReference>
<feature type="domain" description="N-acetylmuramoyl-L-alanine amidase" evidence="7">
    <location>
        <begin position="19"/>
        <end position="156"/>
    </location>
</feature>
<sequence>MASGQSRDHKPGEIISCPSPNFGPRPEGCPVDILVLHYTGMQTGKDALERLCDPQSSVSSHYLIEEDGRIFALVDEDKRAWHAGRGCWQECDDVNSHSIGIEIVNPGHEFGYRPFPDIQIGSVISLCQEILARHNIPADRVIAHSDMSPDRKEDPGELFPWKLLAANGIGMWPEPDHETAHPVDQEAFDKLLDQIGYGWPASGQDQTKKNDDRIKRTIAFQRRWRPENISGVLDGQCMSIATALANMIGK</sequence>
<evidence type="ECO:0000256" key="1">
    <source>
        <dbReference type="ARBA" id="ARBA00001561"/>
    </source>
</evidence>
<feature type="region of interest" description="Disordered" evidence="6">
    <location>
        <begin position="1"/>
        <end position="21"/>
    </location>
</feature>
<organism evidence="8 11">
    <name type="scientific">Thalassospira povalilytica</name>
    <dbReference type="NCBI Taxonomy" id="732237"/>
    <lineage>
        <taxon>Bacteria</taxon>
        <taxon>Pseudomonadati</taxon>
        <taxon>Pseudomonadota</taxon>
        <taxon>Alphaproteobacteria</taxon>
        <taxon>Rhodospirillales</taxon>
        <taxon>Thalassospiraceae</taxon>
        <taxon>Thalassospira</taxon>
    </lineage>
</organism>
<keyword evidence="4" id="KW-0378">Hydrolase</keyword>
<dbReference type="GO" id="GO:0019867">
    <property type="term" value="C:outer membrane"/>
    <property type="evidence" value="ECO:0007669"/>
    <property type="project" value="TreeGrafter"/>
</dbReference>
<evidence type="ECO:0000256" key="2">
    <source>
        <dbReference type="ARBA" id="ARBA00007553"/>
    </source>
</evidence>
<dbReference type="InterPro" id="IPR002502">
    <property type="entry name" value="Amidase_domain"/>
</dbReference>
<dbReference type="GO" id="GO:0008745">
    <property type="term" value="F:N-acetylmuramoyl-L-alanine amidase activity"/>
    <property type="evidence" value="ECO:0007669"/>
    <property type="project" value="UniProtKB-EC"/>
</dbReference>
<dbReference type="InterPro" id="IPR036366">
    <property type="entry name" value="PGBDSf"/>
</dbReference>
<dbReference type="Gene3D" id="1.10.101.10">
    <property type="entry name" value="PGBD-like superfamily/PGBD"/>
    <property type="match status" value="1"/>
</dbReference>
<dbReference type="EMBL" id="JAEKJW010000001">
    <property type="protein sequence ID" value="MBN8196196.1"/>
    <property type="molecule type" value="Genomic_DNA"/>
</dbReference>
<proteinExistence type="inferred from homology"/>
<dbReference type="GO" id="GO:0071555">
    <property type="term" value="P:cell wall organization"/>
    <property type="evidence" value="ECO:0007669"/>
    <property type="project" value="UniProtKB-KW"/>
</dbReference>
<dbReference type="SUPFAM" id="SSF47090">
    <property type="entry name" value="PGBD-like"/>
    <property type="match status" value="1"/>
</dbReference>
<dbReference type="AlphaFoldDB" id="A0A8I1SJ88"/>
<evidence type="ECO:0000313" key="11">
    <source>
        <dbReference type="Proteomes" id="UP000664405"/>
    </source>
</evidence>
<dbReference type="Proteomes" id="UP000664405">
    <property type="component" value="Unassembled WGS sequence"/>
</dbReference>
<accession>A0A8I1SJ88</accession>
<dbReference type="EC" id="3.5.1.28" evidence="3"/>
<reference evidence="9 10" key="1">
    <citation type="submission" date="2017-11" db="EMBL/GenBank/DDBJ databases">
        <title>Biodiversity and function of Thalassospira species in the particle-attached aromatic-hydrocarbon-degrading consortia from the surface seawater of the China South Sea.</title>
        <authorList>
            <person name="Dong C."/>
            <person name="Liu R."/>
            <person name="Shao Z."/>
        </authorList>
    </citation>
    <scope>NUCLEOTIDE SEQUENCE [LARGE SCALE GENOMIC DNA]</scope>
    <source>
        <strain evidence="9 10">139Z-12</strain>
    </source>
</reference>
<comment type="caution">
    <text evidence="8">The sequence shown here is derived from an EMBL/GenBank/DDBJ whole genome shotgun (WGS) entry which is preliminary data.</text>
</comment>
<gene>
    <name evidence="9" type="ORF">CU041_03225</name>
    <name evidence="8" type="ORF">JF547_06905</name>
</gene>
<comment type="similarity">
    <text evidence="2">Belongs to the N-acetylmuramoyl-L-alanine amidase 2 family.</text>
</comment>
<dbReference type="SUPFAM" id="SSF55846">
    <property type="entry name" value="N-acetylmuramoyl-L-alanine amidase-like"/>
    <property type="match status" value="1"/>
</dbReference>
<evidence type="ECO:0000313" key="8">
    <source>
        <dbReference type="EMBL" id="MBN8196196.1"/>
    </source>
</evidence>
<evidence type="ECO:0000259" key="7">
    <source>
        <dbReference type="SMART" id="SM00644"/>
    </source>
</evidence>
<evidence type="ECO:0000256" key="6">
    <source>
        <dbReference type="SAM" id="MobiDB-lite"/>
    </source>
</evidence>
<keyword evidence="10" id="KW-1185">Reference proteome</keyword>
<dbReference type="PANTHER" id="PTHR30417">
    <property type="entry name" value="N-ACETYLMURAMOYL-L-ALANINE AMIDASE AMID"/>
    <property type="match status" value="1"/>
</dbReference>
<dbReference type="GO" id="GO:0009254">
    <property type="term" value="P:peptidoglycan turnover"/>
    <property type="evidence" value="ECO:0007669"/>
    <property type="project" value="TreeGrafter"/>
</dbReference>
<dbReference type="Gene3D" id="3.40.80.10">
    <property type="entry name" value="Peptidoglycan recognition protein-like"/>
    <property type="match status" value="1"/>
</dbReference>
<dbReference type="Proteomes" id="UP000233365">
    <property type="component" value="Unassembled WGS sequence"/>
</dbReference>
<dbReference type="PANTHER" id="PTHR30417:SF1">
    <property type="entry name" value="N-ACETYLMURAMOYL-L-ALANINE AMIDASE AMID"/>
    <property type="match status" value="1"/>
</dbReference>
<keyword evidence="5" id="KW-0961">Cell wall biogenesis/degradation</keyword>
<dbReference type="RefSeq" id="WP_101245725.1">
    <property type="nucleotide sequence ID" value="NZ_JAEKJW010000001.1"/>
</dbReference>
<dbReference type="InterPro" id="IPR036505">
    <property type="entry name" value="Amidase/PGRP_sf"/>
</dbReference>
<evidence type="ECO:0000313" key="10">
    <source>
        <dbReference type="Proteomes" id="UP000233365"/>
    </source>
</evidence>